<dbReference type="SUPFAM" id="SSF50346">
    <property type="entry name" value="PRC-barrel domain"/>
    <property type="match status" value="1"/>
</dbReference>
<sequence length="79" mass="8800">MRFSTVQQKEIIEASSGRFIGFIVDAEVDEQTGKIVSFLVSEPKKFLSFLQGEEAVMKVMISDILVIGKDVILVKSAYD</sequence>
<protein>
    <submittedName>
        <fullName evidence="2">Sporulation protein</fullName>
    </submittedName>
</protein>
<dbReference type="EMBL" id="JPVN01000001">
    <property type="protein sequence ID" value="KGR80433.1"/>
    <property type="molecule type" value="Genomic_DNA"/>
</dbReference>
<dbReference type="PANTHER" id="PTHR40061">
    <property type="entry name" value="SPORULATION PROTEIN YLMC-RELATED"/>
    <property type="match status" value="1"/>
</dbReference>
<dbReference type="AlphaFoldDB" id="A0A0A3IC85"/>
<name>A0A0A3IC85_9BACL</name>
<organism evidence="2 3">
    <name type="scientific">Ureibacillus manganicus DSM 26584</name>
    <dbReference type="NCBI Taxonomy" id="1384049"/>
    <lineage>
        <taxon>Bacteria</taxon>
        <taxon>Bacillati</taxon>
        <taxon>Bacillota</taxon>
        <taxon>Bacilli</taxon>
        <taxon>Bacillales</taxon>
        <taxon>Caryophanaceae</taxon>
        <taxon>Ureibacillus</taxon>
    </lineage>
</organism>
<dbReference type="eggNOG" id="COG1873">
    <property type="taxonomic scope" value="Bacteria"/>
</dbReference>
<dbReference type="InterPro" id="IPR027275">
    <property type="entry name" value="PRC-brl_dom"/>
</dbReference>
<keyword evidence="3" id="KW-1185">Reference proteome</keyword>
<dbReference type="NCBIfam" id="TIGR02888">
    <property type="entry name" value="spore_YlmC_YmxH"/>
    <property type="match status" value="1"/>
</dbReference>
<dbReference type="STRING" id="1384049.CD29_00640"/>
<comment type="caution">
    <text evidence="2">The sequence shown here is derived from an EMBL/GenBank/DDBJ whole genome shotgun (WGS) entry which is preliminary data.</text>
</comment>
<feature type="domain" description="PRC-barrel" evidence="1">
    <location>
        <begin position="2"/>
        <end position="76"/>
    </location>
</feature>
<dbReference type="InterPro" id="IPR014238">
    <property type="entry name" value="Spore_YlmC/YmxH"/>
</dbReference>
<evidence type="ECO:0000313" key="2">
    <source>
        <dbReference type="EMBL" id="KGR80433.1"/>
    </source>
</evidence>
<dbReference type="Gene3D" id="2.30.30.240">
    <property type="entry name" value="PRC-barrel domain"/>
    <property type="match status" value="1"/>
</dbReference>
<dbReference type="Pfam" id="PF05239">
    <property type="entry name" value="PRC"/>
    <property type="match status" value="1"/>
</dbReference>
<dbReference type="Proteomes" id="UP000030416">
    <property type="component" value="Unassembled WGS sequence"/>
</dbReference>
<dbReference type="PANTHER" id="PTHR40061:SF1">
    <property type="entry name" value="SPORULATION PROTEIN YLMC-RELATED"/>
    <property type="match status" value="1"/>
</dbReference>
<dbReference type="RefSeq" id="WP_036181757.1">
    <property type="nucleotide sequence ID" value="NZ_AVDA01000001.1"/>
</dbReference>
<evidence type="ECO:0000259" key="1">
    <source>
        <dbReference type="Pfam" id="PF05239"/>
    </source>
</evidence>
<dbReference type="OrthoDB" id="2468688at2"/>
<evidence type="ECO:0000313" key="3">
    <source>
        <dbReference type="Proteomes" id="UP000030416"/>
    </source>
</evidence>
<gene>
    <name evidence="2" type="ORF">CD29_00640</name>
</gene>
<proteinExistence type="predicted"/>
<accession>A0A0A3IC85</accession>
<reference evidence="2 3" key="1">
    <citation type="submission" date="2014-02" db="EMBL/GenBank/DDBJ databases">
        <title>Draft genome sequence of Lysinibacillus manganicus DSM 26584T.</title>
        <authorList>
            <person name="Zhang F."/>
            <person name="Wang G."/>
            <person name="Zhang L."/>
        </authorList>
    </citation>
    <scope>NUCLEOTIDE SEQUENCE [LARGE SCALE GENOMIC DNA]</scope>
    <source>
        <strain evidence="2 3">DSM 26584</strain>
    </source>
</reference>
<dbReference type="InterPro" id="IPR011033">
    <property type="entry name" value="PRC_barrel-like_sf"/>
</dbReference>